<feature type="region of interest" description="Disordered" evidence="9">
    <location>
        <begin position="518"/>
        <end position="546"/>
    </location>
</feature>
<evidence type="ECO:0000256" key="7">
    <source>
        <dbReference type="ARBA" id="ARBA00023121"/>
    </source>
</evidence>
<dbReference type="AlphaFoldDB" id="A0A6A6UT31"/>
<dbReference type="InterPro" id="IPR031468">
    <property type="entry name" value="SMP_LBD"/>
</dbReference>
<feature type="compositionally biased region" description="Low complexity" evidence="9">
    <location>
        <begin position="644"/>
        <end position="657"/>
    </location>
</feature>
<evidence type="ECO:0000256" key="3">
    <source>
        <dbReference type="ARBA" id="ARBA00022692"/>
    </source>
</evidence>
<keyword evidence="7" id="KW-0446">Lipid-binding</keyword>
<sequence length="1125" mass="123129">MLTIVSYLLVYILGGLTFIPLILLAILYHVYSSQPVGQLTASSAQDALELTSEEKDVAQEELKGLPSEVKLRVHEPDVAAGYFAVCREYVPGGVSGKPLERQGSQASLATGESPSVYQSMYRSIFERGKTQSPSLDNKTKGSKRANSVFFVVIRLGLLMLYDDEEQLEVRHVISLEKYDIDVYGGGEVIPEGELWVKRNCIRMNRKPEDDGFSTDIKPFYLFSSNCSQKEDFYYAMLKDQGQHTGDAPQPLTFEGEHMVKLIRQLHASEDNLQTRWINALVGRLFLSLYKTSLVEDLVRKKINKKLSRVPKPAFISAIQIRNIHLGDSAPFITGPKLKELTRDGDLTLEADVKYKGNVRIDVAAIARIDLGARFKAREMQILLAVILKSLEGHMYFRVKPPPSNRIWFSFVTMPKLDLSVEPVISSRQITYSLVLKAIESRIREVMADTVVYPNWDDAPFADTLGHEIRSGLWQHDSAEAMDSRLSAAPTLVEGGEEALMQEDEDPEESVEKVILETPAEALPKSAATKHRKNKSSKASSTHTEVAEDVAITTGAESGQNFTPKVMRSGSFAQAAIPVVTKEAALSEALAESPRKSQYDAATGLKGISSRSQPSTPTESPVGSPSTAGIWKRKSVRSPSTTSKVSGSDGDSGVPDEVTQGIAIPRSATINDNTQDSDNASLMTEASNSTQKSNNLAKRQTIASTALAARKWGLGFVTRHSPSNSASNPSPVADNHRDERTPNERLSKESLNLGIGTKDEPFGRGQPLPPPGTPLPGPPKANRMTWAGPLSMLGRKRNGSDNRPYSPASSQVDGSPIPESPQPPRLPPRLREDSRSPSMDEMSIGSSIPRAIKPVLPSRNHESGRHGSDLDRSPESYTPEDDVLIIQAPNIDTDESVASSAPKKEDAMDTLWSSSNHRRDNGEVNSQSDVQGHTSRVYTEPLELHQPDIISKGSGNTVRAAEPSGDIVVDEQATFSTSKAPSLNEAWKHGDVNAQPNGRPLDILHNHTPSPIYTHPARTNTSSTESSEQERSPQLPERSYTPHSLSAITNNTSSTNPSPDSSKPTQTQKARKTRSRQSLIPTPKASRKTSPAEGLAQQSEQVQRRSSSQSLQDLARRRSSGMYHNT</sequence>
<evidence type="ECO:0000256" key="10">
    <source>
        <dbReference type="SAM" id="Phobius"/>
    </source>
</evidence>
<name>A0A6A6UT31_9PEZI</name>
<feature type="compositionally biased region" description="Low complexity" evidence="9">
    <location>
        <begin position="1096"/>
        <end position="1112"/>
    </location>
</feature>
<dbReference type="OrthoDB" id="26740at2759"/>
<dbReference type="GO" id="GO:0032865">
    <property type="term" value="C:ERMES complex"/>
    <property type="evidence" value="ECO:0007669"/>
    <property type="project" value="TreeGrafter"/>
</dbReference>
<keyword evidence="4" id="KW-0256">Endoplasmic reticulum</keyword>
<evidence type="ECO:0000256" key="6">
    <source>
        <dbReference type="ARBA" id="ARBA00023055"/>
    </source>
</evidence>
<evidence type="ECO:0000256" key="1">
    <source>
        <dbReference type="ARBA" id="ARBA00004586"/>
    </source>
</evidence>
<dbReference type="Pfam" id="PF15413">
    <property type="entry name" value="PH_11"/>
    <property type="match status" value="1"/>
</dbReference>
<keyword evidence="2" id="KW-0813">Transport</keyword>
<feature type="compositionally biased region" description="Polar residues" evidence="9">
    <location>
        <begin position="608"/>
        <end position="626"/>
    </location>
</feature>
<feature type="region of interest" description="Disordered" evidence="9">
    <location>
        <begin position="975"/>
        <end position="1125"/>
    </location>
</feature>
<protein>
    <recommendedName>
        <fullName evidence="11">SMP-LTD domain-containing protein</fullName>
    </recommendedName>
</protein>
<keyword evidence="6" id="KW-0445">Lipid transport</keyword>
<dbReference type="PROSITE" id="PS51847">
    <property type="entry name" value="SMP"/>
    <property type="match status" value="1"/>
</dbReference>
<feature type="compositionally biased region" description="Low complexity" evidence="9">
    <location>
        <begin position="1043"/>
        <end position="1064"/>
    </location>
</feature>
<keyword evidence="5 10" id="KW-1133">Transmembrane helix</keyword>
<evidence type="ECO:0000313" key="13">
    <source>
        <dbReference type="Proteomes" id="UP000799302"/>
    </source>
</evidence>
<feature type="compositionally biased region" description="Low complexity" evidence="9">
    <location>
        <begin position="720"/>
        <end position="730"/>
    </location>
</feature>
<accession>A0A6A6UT31</accession>
<evidence type="ECO:0000256" key="9">
    <source>
        <dbReference type="SAM" id="MobiDB-lite"/>
    </source>
</evidence>
<dbReference type="PANTHER" id="PTHR13466">
    <property type="entry name" value="TEX2 PROTEIN-RELATED"/>
    <property type="match status" value="1"/>
</dbReference>
<feature type="compositionally biased region" description="Polar residues" evidence="9">
    <location>
        <begin position="800"/>
        <end position="812"/>
    </location>
</feature>
<dbReference type="EMBL" id="MU004230">
    <property type="protein sequence ID" value="KAF2674960.1"/>
    <property type="molecule type" value="Genomic_DNA"/>
</dbReference>
<dbReference type="GO" id="GO:0015914">
    <property type="term" value="P:phospholipid transport"/>
    <property type="evidence" value="ECO:0007669"/>
    <property type="project" value="TreeGrafter"/>
</dbReference>
<feature type="compositionally biased region" description="Polar residues" evidence="9">
    <location>
        <begin position="667"/>
        <end position="697"/>
    </location>
</feature>
<keyword evidence="8 10" id="KW-0472">Membrane</keyword>
<evidence type="ECO:0000259" key="11">
    <source>
        <dbReference type="PROSITE" id="PS51847"/>
    </source>
</evidence>
<dbReference type="CDD" id="cd21675">
    <property type="entry name" value="SMP_TEX2"/>
    <property type="match status" value="1"/>
</dbReference>
<feature type="compositionally biased region" description="Basic and acidic residues" evidence="9">
    <location>
        <begin position="733"/>
        <end position="747"/>
    </location>
</feature>
<dbReference type="GO" id="GO:1990456">
    <property type="term" value="P:mitochondrion-endoplasmic reticulum membrane tethering"/>
    <property type="evidence" value="ECO:0007669"/>
    <property type="project" value="TreeGrafter"/>
</dbReference>
<gene>
    <name evidence="12" type="ORF">BT63DRAFT_381666</name>
</gene>
<dbReference type="GO" id="GO:0008289">
    <property type="term" value="F:lipid binding"/>
    <property type="evidence" value="ECO:0007669"/>
    <property type="project" value="UniProtKB-KW"/>
</dbReference>
<feature type="region of interest" description="Disordered" evidence="9">
    <location>
        <begin position="718"/>
        <end position="963"/>
    </location>
</feature>
<dbReference type="GO" id="GO:0005789">
    <property type="term" value="C:endoplasmic reticulum membrane"/>
    <property type="evidence" value="ECO:0007669"/>
    <property type="project" value="UniProtKB-SubCell"/>
</dbReference>
<feature type="transmembrane region" description="Helical" evidence="10">
    <location>
        <begin position="7"/>
        <end position="31"/>
    </location>
</feature>
<dbReference type="InterPro" id="IPR058801">
    <property type="entry name" value="PDZD8_N"/>
</dbReference>
<proteinExistence type="predicted"/>
<keyword evidence="13" id="KW-1185">Reference proteome</keyword>
<feature type="compositionally biased region" description="Pro residues" evidence="9">
    <location>
        <begin position="766"/>
        <end position="778"/>
    </location>
</feature>
<organism evidence="12 13">
    <name type="scientific">Microthyrium microscopicum</name>
    <dbReference type="NCBI Taxonomy" id="703497"/>
    <lineage>
        <taxon>Eukaryota</taxon>
        <taxon>Fungi</taxon>
        <taxon>Dikarya</taxon>
        <taxon>Ascomycota</taxon>
        <taxon>Pezizomycotina</taxon>
        <taxon>Dothideomycetes</taxon>
        <taxon>Dothideomycetes incertae sedis</taxon>
        <taxon>Microthyriales</taxon>
        <taxon>Microthyriaceae</taxon>
        <taxon>Microthyrium</taxon>
    </lineage>
</organism>
<comment type="subcellular location">
    <subcellularLocation>
        <location evidence="1">Endoplasmic reticulum membrane</location>
    </subcellularLocation>
</comment>
<feature type="compositionally biased region" description="Basic and acidic residues" evidence="9">
    <location>
        <begin position="858"/>
        <end position="873"/>
    </location>
</feature>
<evidence type="ECO:0000256" key="8">
    <source>
        <dbReference type="ARBA" id="ARBA00023136"/>
    </source>
</evidence>
<dbReference type="Proteomes" id="UP000799302">
    <property type="component" value="Unassembled WGS sequence"/>
</dbReference>
<evidence type="ECO:0000256" key="2">
    <source>
        <dbReference type="ARBA" id="ARBA00022448"/>
    </source>
</evidence>
<feature type="compositionally biased region" description="Polar residues" evidence="9">
    <location>
        <begin position="922"/>
        <end position="936"/>
    </location>
</feature>
<evidence type="ECO:0000256" key="5">
    <source>
        <dbReference type="ARBA" id="ARBA00022989"/>
    </source>
</evidence>
<feature type="compositionally biased region" description="Pro residues" evidence="9">
    <location>
        <begin position="817"/>
        <end position="826"/>
    </location>
</feature>
<dbReference type="Pfam" id="PF26547">
    <property type="entry name" value="PDZD8_N"/>
    <property type="match status" value="1"/>
</dbReference>
<evidence type="ECO:0000256" key="4">
    <source>
        <dbReference type="ARBA" id="ARBA00022824"/>
    </source>
</evidence>
<keyword evidence="3 10" id="KW-0812">Transmembrane</keyword>
<reference evidence="12" key="1">
    <citation type="journal article" date="2020" name="Stud. Mycol.">
        <title>101 Dothideomycetes genomes: a test case for predicting lifestyles and emergence of pathogens.</title>
        <authorList>
            <person name="Haridas S."/>
            <person name="Albert R."/>
            <person name="Binder M."/>
            <person name="Bloem J."/>
            <person name="Labutti K."/>
            <person name="Salamov A."/>
            <person name="Andreopoulos B."/>
            <person name="Baker S."/>
            <person name="Barry K."/>
            <person name="Bills G."/>
            <person name="Bluhm B."/>
            <person name="Cannon C."/>
            <person name="Castanera R."/>
            <person name="Culley D."/>
            <person name="Daum C."/>
            <person name="Ezra D."/>
            <person name="Gonzalez J."/>
            <person name="Henrissat B."/>
            <person name="Kuo A."/>
            <person name="Liang C."/>
            <person name="Lipzen A."/>
            <person name="Lutzoni F."/>
            <person name="Magnuson J."/>
            <person name="Mondo S."/>
            <person name="Nolan M."/>
            <person name="Ohm R."/>
            <person name="Pangilinan J."/>
            <person name="Park H.-J."/>
            <person name="Ramirez L."/>
            <person name="Alfaro M."/>
            <person name="Sun H."/>
            <person name="Tritt A."/>
            <person name="Yoshinaga Y."/>
            <person name="Zwiers L.-H."/>
            <person name="Turgeon B."/>
            <person name="Goodwin S."/>
            <person name="Spatafora J."/>
            <person name="Crous P."/>
            <person name="Grigoriev I."/>
        </authorList>
    </citation>
    <scope>NUCLEOTIDE SEQUENCE</scope>
    <source>
        <strain evidence="12">CBS 115976</strain>
    </source>
</reference>
<feature type="domain" description="SMP-LTD" evidence="11">
    <location>
        <begin position="270"/>
        <end position="461"/>
    </location>
</feature>
<feature type="region of interest" description="Disordered" evidence="9">
    <location>
        <begin position="604"/>
        <end position="697"/>
    </location>
</feature>
<dbReference type="PANTHER" id="PTHR13466:SF19">
    <property type="entry name" value="NUCLEUS-VACUOLE JUNCTION PROTEIN 2"/>
    <property type="match status" value="1"/>
</dbReference>
<evidence type="ECO:0000313" key="12">
    <source>
        <dbReference type="EMBL" id="KAF2674960.1"/>
    </source>
</evidence>